<organism evidence="1 2">
    <name type="scientific">Paxillus involutus ATCC 200175</name>
    <dbReference type="NCBI Taxonomy" id="664439"/>
    <lineage>
        <taxon>Eukaryota</taxon>
        <taxon>Fungi</taxon>
        <taxon>Dikarya</taxon>
        <taxon>Basidiomycota</taxon>
        <taxon>Agaricomycotina</taxon>
        <taxon>Agaricomycetes</taxon>
        <taxon>Agaricomycetidae</taxon>
        <taxon>Boletales</taxon>
        <taxon>Paxilineae</taxon>
        <taxon>Paxillaceae</taxon>
        <taxon>Paxillus</taxon>
    </lineage>
</organism>
<proteinExistence type="predicted"/>
<evidence type="ECO:0000313" key="2">
    <source>
        <dbReference type="Proteomes" id="UP000053647"/>
    </source>
</evidence>
<protein>
    <submittedName>
        <fullName evidence="1">Unplaced genomic scaffold PAXINscaffold_13, whole genome shotgun sequence</fullName>
    </submittedName>
</protein>
<evidence type="ECO:0000313" key="1">
    <source>
        <dbReference type="EMBL" id="KIJ15694.1"/>
    </source>
</evidence>
<dbReference type="Proteomes" id="UP000053647">
    <property type="component" value="Unassembled WGS sequence"/>
</dbReference>
<keyword evidence="2" id="KW-1185">Reference proteome</keyword>
<gene>
    <name evidence="1" type="ORF">PAXINDRAFT_11294</name>
</gene>
<reference evidence="1 2" key="1">
    <citation type="submission" date="2014-06" db="EMBL/GenBank/DDBJ databases">
        <authorList>
            <consortium name="DOE Joint Genome Institute"/>
            <person name="Kuo A."/>
            <person name="Kohler A."/>
            <person name="Nagy L.G."/>
            <person name="Floudas D."/>
            <person name="Copeland A."/>
            <person name="Barry K.W."/>
            <person name="Cichocki N."/>
            <person name="Veneault-Fourrey C."/>
            <person name="LaButti K."/>
            <person name="Lindquist E.A."/>
            <person name="Lipzen A."/>
            <person name="Lundell T."/>
            <person name="Morin E."/>
            <person name="Murat C."/>
            <person name="Sun H."/>
            <person name="Tunlid A."/>
            <person name="Henrissat B."/>
            <person name="Grigoriev I.V."/>
            <person name="Hibbett D.S."/>
            <person name="Martin F."/>
            <person name="Nordberg H.P."/>
            <person name="Cantor M.N."/>
            <person name="Hua S.X."/>
        </authorList>
    </citation>
    <scope>NUCLEOTIDE SEQUENCE [LARGE SCALE GENOMIC DNA]</scope>
    <source>
        <strain evidence="1 2">ATCC 200175</strain>
    </source>
</reference>
<dbReference type="AlphaFoldDB" id="A0A0C9SZZ1"/>
<dbReference type="OrthoDB" id="3359487at2759"/>
<dbReference type="HOGENOM" id="CLU_1787423_0_0_1"/>
<name>A0A0C9SZZ1_PAXIN</name>
<reference evidence="2" key="2">
    <citation type="submission" date="2015-01" db="EMBL/GenBank/DDBJ databases">
        <title>Evolutionary Origins and Diversification of the Mycorrhizal Mutualists.</title>
        <authorList>
            <consortium name="DOE Joint Genome Institute"/>
            <consortium name="Mycorrhizal Genomics Consortium"/>
            <person name="Kohler A."/>
            <person name="Kuo A."/>
            <person name="Nagy L.G."/>
            <person name="Floudas D."/>
            <person name="Copeland A."/>
            <person name="Barry K.W."/>
            <person name="Cichocki N."/>
            <person name="Veneault-Fourrey C."/>
            <person name="LaButti K."/>
            <person name="Lindquist E.A."/>
            <person name="Lipzen A."/>
            <person name="Lundell T."/>
            <person name="Morin E."/>
            <person name="Murat C."/>
            <person name="Riley R."/>
            <person name="Ohm R."/>
            <person name="Sun H."/>
            <person name="Tunlid A."/>
            <person name="Henrissat B."/>
            <person name="Grigoriev I.V."/>
            <person name="Hibbett D.S."/>
            <person name="Martin F."/>
        </authorList>
    </citation>
    <scope>NUCLEOTIDE SEQUENCE [LARGE SCALE GENOMIC DNA]</scope>
    <source>
        <strain evidence="2">ATCC 200175</strain>
    </source>
</reference>
<sequence>MDHIDNIFTNSMLKKQVLDPVIRAALGLAKCTLNRYYSLMDSSDIYRIAMAISEQRVGEAHDAVDKDESDNIFDNLPALAQPRTLSLSYVRNHLSAQMTHALLCVGLWSLLGLVKDNDVLQVAMLCDVEGEEEELEDGWDSISIK</sequence>
<accession>A0A0C9SZZ1</accession>
<dbReference type="EMBL" id="KN819335">
    <property type="protein sequence ID" value="KIJ15694.1"/>
    <property type="molecule type" value="Genomic_DNA"/>
</dbReference>